<keyword evidence="2" id="KW-1185">Reference proteome</keyword>
<evidence type="ECO:0000313" key="1">
    <source>
        <dbReference type="EMBL" id="PJJ83778.1"/>
    </source>
</evidence>
<dbReference type="PROSITE" id="PS51257">
    <property type="entry name" value="PROKAR_LIPOPROTEIN"/>
    <property type="match status" value="1"/>
</dbReference>
<protein>
    <submittedName>
        <fullName evidence="1">Uncharacterized protein</fullName>
    </submittedName>
</protein>
<comment type="caution">
    <text evidence="1">The sequence shown here is derived from an EMBL/GenBank/DDBJ whole genome shotgun (WGS) entry which is preliminary data.</text>
</comment>
<dbReference type="Proteomes" id="UP000242687">
    <property type="component" value="Unassembled WGS sequence"/>
</dbReference>
<dbReference type="RefSeq" id="WP_100340020.1">
    <property type="nucleotide sequence ID" value="NZ_PGFJ01000001.1"/>
</dbReference>
<evidence type="ECO:0000313" key="2">
    <source>
        <dbReference type="Proteomes" id="UP000242687"/>
    </source>
</evidence>
<gene>
    <name evidence="1" type="ORF">CLV57_0771</name>
</gene>
<dbReference type="AlphaFoldDB" id="A0A2H9VSI6"/>
<dbReference type="OrthoDB" id="1184659at2"/>
<organism evidence="1 2">
    <name type="scientific">Mucilaginibacter auburnensis</name>
    <dbReference type="NCBI Taxonomy" id="1457233"/>
    <lineage>
        <taxon>Bacteria</taxon>
        <taxon>Pseudomonadati</taxon>
        <taxon>Bacteroidota</taxon>
        <taxon>Sphingobacteriia</taxon>
        <taxon>Sphingobacteriales</taxon>
        <taxon>Sphingobacteriaceae</taxon>
        <taxon>Mucilaginibacter</taxon>
    </lineage>
</organism>
<name>A0A2H9VSI6_9SPHI</name>
<reference evidence="1 2" key="1">
    <citation type="submission" date="2017-11" db="EMBL/GenBank/DDBJ databases">
        <title>Genomic Encyclopedia of Archaeal and Bacterial Type Strains, Phase II (KMG-II): From Individual Species to Whole Genera.</title>
        <authorList>
            <person name="Goeker M."/>
        </authorList>
    </citation>
    <scope>NUCLEOTIDE SEQUENCE [LARGE SCALE GENOMIC DNA]</scope>
    <source>
        <strain evidence="1 2">DSM 28175</strain>
    </source>
</reference>
<sequence length="198" mass="22606">MFKKYIFAVLLLAFISCKKDKVQPTPEQPAFIDPEMTYIDLTGKSVGWGQTLAIDFDGNKKTDLLFYTELHSVEFNTKTLRKYFVGGGVACKMAALIENETTPDLDKGAKISHTDLPNYEWHPALGFTLMQHVTAGDQTYWEGSWKDRDHRYLPFELVINGKNHLGWIELFADTKTDKLVFYRAAISKEPQTVIRAGY</sequence>
<accession>A0A2H9VSI6</accession>
<proteinExistence type="predicted"/>
<dbReference type="EMBL" id="PGFJ01000001">
    <property type="protein sequence ID" value="PJJ83778.1"/>
    <property type="molecule type" value="Genomic_DNA"/>
</dbReference>